<reference evidence="6" key="1">
    <citation type="submission" date="2018-07" db="EMBL/GenBank/DDBJ databases">
        <authorList>
            <person name="Ashton P.M."/>
            <person name="Dallman T."/>
            <person name="Nair S."/>
            <person name="De Pinna E."/>
            <person name="Peters T."/>
            <person name="Grant K."/>
        </authorList>
    </citation>
    <scope>NUCLEOTIDE SEQUENCE</scope>
    <source>
        <strain evidence="6">368335</strain>
    </source>
</reference>
<protein>
    <recommendedName>
        <fullName evidence="1">DNA-directed RNA polymerase</fullName>
        <ecNumber evidence="1">2.7.7.6</ecNumber>
    </recommendedName>
</protein>
<dbReference type="EMBL" id="AAMIYH010000015">
    <property type="protein sequence ID" value="EDH8303025.1"/>
    <property type="molecule type" value="Genomic_DNA"/>
</dbReference>
<sequence>MKTPVELLSSVADREVNIAQVSGARASMVGNHMKSSVPIDHPEPSPHFTGADTNYHDFLFNDIVEDSGSICHYTTKEGRQRRATFTRYGRRGDSRALEHAIFFRRAECRIPGKTMIDVIEINFYTNHDNVFSSEKWESPKLRSLLRGETDQLEKDEILTTMPCMVDGEFADSVVLPTVTISHPDIIEDSYTISEEAAQKLHGYGLKVIEKTLREDEFLLDTYGYNDPEGNRVPRYFPDVGEAIRDDGLVIASRRFDDLYAAIDATLGETQHVSPFFDSCDYVDADPIHYKARLENNHELMERSGTRIVDIQVWRDETSCGNGTNNINCTEENKRELDKYALALKDYYNAIVRFYFSVSRDKNVIWSPKACVLLEKAFASETYEVYAEFREEIRGVIEDAIRRGEYGKENVSQQIISKLTSPVQRGLSDPINTYTIRIAVRYPIPVTVSSKITDRSGTKGIVGRVLPVEQMPINEFGERVHVLRSMNAVIRRSTYAALFHMYWSAASEQLKMRLKPMLDEGRIGECWEILMDYLSRYNPEWANTLQATHPTEDLQRELFKEIYDFTIRIYLPHELDDTPVEISERLGEFKPRKSKLLITNYDGKQEWTKDEFYVGGVETLRLDKTGREFSSISSMYLNYLGTIDASNQGRGSYPVNYKTLKWAGPSEERLLAGYGPGNYEEVHDRANNPAVHREILVGLYRSQTPSNPGVLVDRNKLPLGDSQIDRMMKNIHSCEGFELVKMKRGEE</sequence>
<evidence type="ECO:0000256" key="2">
    <source>
        <dbReference type="ARBA" id="ARBA00022478"/>
    </source>
</evidence>
<name>A0A635R8B6_SALET</name>
<dbReference type="GO" id="GO:0000428">
    <property type="term" value="C:DNA-directed RNA polymerase complex"/>
    <property type="evidence" value="ECO:0007669"/>
    <property type="project" value="UniProtKB-KW"/>
</dbReference>
<dbReference type="GO" id="GO:0006351">
    <property type="term" value="P:DNA-templated transcription"/>
    <property type="evidence" value="ECO:0007669"/>
    <property type="project" value="InterPro"/>
</dbReference>
<dbReference type="GO" id="GO:0003899">
    <property type="term" value="F:DNA-directed RNA polymerase activity"/>
    <property type="evidence" value="ECO:0007669"/>
    <property type="project" value="UniProtKB-EC"/>
</dbReference>
<dbReference type="SUPFAM" id="SSF64484">
    <property type="entry name" value="beta and beta-prime subunits of DNA dependent RNA-polymerase"/>
    <property type="match status" value="1"/>
</dbReference>
<comment type="caution">
    <text evidence="6">The sequence shown here is derived from an EMBL/GenBank/DDBJ whole genome shotgun (WGS) entry which is preliminary data.</text>
</comment>
<keyword evidence="2" id="KW-0240">DNA-directed RNA polymerase</keyword>
<dbReference type="Gene3D" id="2.40.270.10">
    <property type="entry name" value="DNA-directed RNA polymerase, subunit 2, domain 6"/>
    <property type="match status" value="1"/>
</dbReference>
<evidence type="ECO:0000256" key="5">
    <source>
        <dbReference type="ARBA" id="ARBA00023163"/>
    </source>
</evidence>
<evidence type="ECO:0000313" key="6">
    <source>
        <dbReference type="EMBL" id="EDH8303025.1"/>
    </source>
</evidence>
<gene>
    <name evidence="6" type="ORF">CB695_16260</name>
</gene>
<evidence type="ECO:0000256" key="3">
    <source>
        <dbReference type="ARBA" id="ARBA00022679"/>
    </source>
</evidence>
<dbReference type="EC" id="2.7.7.6" evidence="1"/>
<dbReference type="InterPro" id="IPR037033">
    <property type="entry name" value="DNA-dir_RNAP_su2_hyb_sf"/>
</dbReference>
<dbReference type="GO" id="GO:0003677">
    <property type="term" value="F:DNA binding"/>
    <property type="evidence" value="ECO:0007669"/>
    <property type="project" value="InterPro"/>
</dbReference>
<keyword evidence="3" id="KW-0808">Transferase</keyword>
<evidence type="ECO:0000256" key="4">
    <source>
        <dbReference type="ARBA" id="ARBA00022695"/>
    </source>
</evidence>
<proteinExistence type="predicted"/>
<organism evidence="6">
    <name type="scientific">Salmonella enterica subsp. enterica serovar Chester</name>
    <dbReference type="NCBI Taxonomy" id="149386"/>
    <lineage>
        <taxon>Bacteria</taxon>
        <taxon>Pseudomonadati</taxon>
        <taxon>Pseudomonadota</taxon>
        <taxon>Gammaproteobacteria</taxon>
        <taxon>Enterobacterales</taxon>
        <taxon>Enterobacteriaceae</taxon>
        <taxon>Salmonella</taxon>
    </lineage>
</organism>
<keyword evidence="4" id="KW-0548">Nucleotidyltransferase</keyword>
<accession>A0A635R8B6</accession>
<evidence type="ECO:0000256" key="1">
    <source>
        <dbReference type="ARBA" id="ARBA00012418"/>
    </source>
</evidence>
<keyword evidence="5" id="KW-0804">Transcription</keyword>
<dbReference type="AlphaFoldDB" id="A0A635R8B6"/>